<dbReference type="GO" id="GO:0003700">
    <property type="term" value="F:DNA-binding transcription factor activity"/>
    <property type="evidence" value="ECO:0007669"/>
    <property type="project" value="TreeGrafter"/>
</dbReference>
<evidence type="ECO:0000256" key="2">
    <source>
        <dbReference type="ARBA" id="ARBA00023125"/>
    </source>
</evidence>
<evidence type="ECO:0000256" key="1">
    <source>
        <dbReference type="ARBA" id="ARBA00023015"/>
    </source>
</evidence>
<evidence type="ECO:0000313" key="7">
    <source>
        <dbReference type="Proteomes" id="UP000265768"/>
    </source>
</evidence>
<dbReference type="InterPro" id="IPR009057">
    <property type="entry name" value="Homeodomain-like_sf"/>
</dbReference>
<protein>
    <submittedName>
        <fullName evidence="6">TetR/AcrR family transcriptional regulator</fullName>
    </submittedName>
</protein>
<reference evidence="6 7" key="1">
    <citation type="submission" date="2018-09" db="EMBL/GenBank/DDBJ databases">
        <title>YIM 75507 draft genome.</title>
        <authorList>
            <person name="Tang S."/>
            <person name="Feng Y."/>
        </authorList>
    </citation>
    <scope>NUCLEOTIDE SEQUENCE [LARGE SCALE GENOMIC DNA]</scope>
    <source>
        <strain evidence="6 7">YIM 75507</strain>
    </source>
</reference>
<dbReference type="RefSeq" id="WP_119929032.1">
    <property type="nucleotide sequence ID" value="NZ_QZEY01000011.1"/>
</dbReference>
<dbReference type="Gene3D" id="1.10.357.10">
    <property type="entry name" value="Tetracycline Repressor, domain 2"/>
    <property type="match status" value="1"/>
</dbReference>
<evidence type="ECO:0000313" key="6">
    <source>
        <dbReference type="EMBL" id="RJL27131.1"/>
    </source>
</evidence>
<keyword evidence="1" id="KW-0805">Transcription regulation</keyword>
<dbReference type="InterPro" id="IPR050109">
    <property type="entry name" value="HTH-type_TetR-like_transc_reg"/>
</dbReference>
<dbReference type="SUPFAM" id="SSF46689">
    <property type="entry name" value="Homeodomain-like"/>
    <property type="match status" value="1"/>
</dbReference>
<dbReference type="GO" id="GO:0000976">
    <property type="term" value="F:transcription cis-regulatory region binding"/>
    <property type="evidence" value="ECO:0007669"/>
    <property type="project" value="TreeGrafter"/>
</dbReference>
<dbReference type="PROSITE" id="PS50977">
    <property type="entry name" value="HTH_TETR_2"/>
    <property type="match status" value="1"/>
</dbReference>
<dbReference type="InterPro" id="IPR036271">
    <property type="entry name" value="Tet_transcr_reg_TetR-rel_C_sf"/>
</dbReference>
<feature type="DNA-binding region" description="H-T-H motif" evidence="4">
    <location>
        <begin position="22"/>
        <end position="41"/>
    </location>
</feature>
<dbReference type="SUPFAM" id="SSF48498">
    <property type="entry name" value="Tetracyclin repressor-like, C-terminal domain"/>
    <property type="match status" value="1"/>
</dbReference>
<dbReference type="Proteomes" id="UP000265768">
    <property type="component" value="Unassembled WGS sequence"/>
</dbReference>
<proteinExistence type="predicted"/>
<name>A0A3A4AF51_9ACTN</name>
<dbReference type="PANTHER" id="PTHR30055:SF234">
    <property type="entry name" value="HTH-TYPE TRANSCRIPTIONAL REGULATOR BETI"/>
    <property type="match status" value="1"/>
</dbReference>
<dbReference type="AlphaFoldDB" id="A0A3A4AF51"/>
<evidence type="ECO:0000256" key="4">
    <source>
        <dbReference type="PROSITE-ProRule" id="PRU00335"/>
    </source>
</evidence>
<gene>
    <name evidence="6" type="ORF">D5H75_25320</name>
</gene>
<evidence type="ECO:0000256" key="3">
    <source>
        <dbReference type="ARBA" id="ARBA00023163"/>
    </source>
</evidence>
<feature type="domain" description="HTH tetR-type" evidence="5">
    <location>
        <begin position="1"/>
        <end position="59"/>
    </location>
</feature>
<keyword evidence="7" id="KW-1185">Reference proteome</keyword>
<dbReference type="OrthoDB" id="8654052at2"/>
<sequence length="187" mass="20461">MTSREQIVTAALRRLNEEPNASMAALAEAAGVSRATLHRHFAGRQELTVAIGRLAQERWERALDEAGVDEAAASGDPARIEATLRDLLATLADVAHEYGYALTEHGLESDPELVARFERLEARELALYGAAQRAGVLRDDMPVRWVSNAVYGLLIGVRDSLRWGDVARRDVTRLLVETFLTGTGARA</sequence>
<dbReference type="Pfam" id="PF00440">
    <property type="entry name" value="TetR_N"/>
    <property type="match status" value="1"/>
</dbReference>
<organism evidence="6 7">
    <name type="scientific">Bailinhaonella thermotolerans</name>
    <dbReference type="NCBI Taxonomy" id="1070861"/>
    <lineage>
        <taxon>Bacteria</taxon>
        <taxon>Bacillati</taxon>
        <taxon>Actinomycetota</taxon>
        <taxon>Actinomycetes</taxon>
        <taxon>Streptosporangiales</taxon>
        <taxon>Streptosporangiaceae</taxon>
        <taxon>Bailinhaonella</taxon>
    </lineage>
</organism>
<dbReference type="InterPro" id="IPR001647">
    <property type="entry name" value="HTH_TetR"/>
</dbReference>
<comment type="caution">
    <text evidence="6">The sequence shown here is derived from an EMBL/GenBank/DDBJ whole genome shotgun (WGS) entry which is preliminary data.</text>
</comment>
<keyword evidence="2 4" id="KW-0238">DNA-binding</keyword>
<accession>A0A3A4AF51</accession>
<dbReference type="EMBL" id="QZEY01000011">
    <property type="protein sequence ID" value="RJL27131.1"/>
    <property type="molecule type" value="Genomic_DNA"/>
</dbReference>
<dbReference type="PANTHER" id="PTHR30055">
    <property type="entry name" value="HTH-TYPE TRANSCRIPTIONAL REGULATOR RUTR"/>
    <property type="match status" value="1"/>
</dbReference>
<evidence type="ECO:0000259" key="5">
    <source>
        <dbReference type="PROSITE" id="PS50977"/>
    </source>
</evidence>
<keyword evidence="3" id="KW-0804">Transcription</keyword>